<accession>K6ZBX3</accession>
<protein>
    <submittedName>
        <fullName evidence="3">General secretion pathway protein B</fullName>
    </submittedName>
</protein>
<dbReference type="Proteomes" id="UP000006251">
    <property type="component" value="Unassembled WGS sequence"/>
</dbReference>
<evidence type="ECO:0000259" key="2">
    <source>
        <dbReference type="Pfam" id="PF16537"/>
    </source>
</evidence>
<dbReference type="GO" id="GO:0015627">
    <property type="term" value="C:type II protein secretion system complex"/>
    <property type="evidence" value="ECO:0007669"/>
    <property type="project" value="InterPro"/>
</dbReference>
<dbReference type="RefSeq" id="WP_006009617.1">
    <property type="nucleotide sequence ID" value="NZ_BAEQ01000016.1"/>
</dbReference>
<dbReference type="AlphaFoldDB" id="K6ZBX3"/>
<keyword evidence="4" id="KW-1185">Reference proteome</keyword>
<dbReference type="InterPro" id="IPR032389">
    <property type="entry name" value="GspB_C"/>
</dbReference>
<organism evidence="3 4">
    <name type="scientific">Brumicola pallidula DSM 14239 = ACAM 615</name>
    <dbReference type="NCBI Taxonomy" id="1121922"/>
    <lineage>
        <taxon>Bacteria</taxon>
        <taxon>Pseudomonadati</taxon>
        <taxon>Pseudomonadota</taxon>
        <taxon>Gammaproteobacteria</taxon>
        <taxon>Alteromonadales</taxon>
        <taxon>Alteromonadaceae</taxon>
        <taxon>Brumicola</taxon>
    </lineage>
</organism>
<evidence type="ECO:0000313" key="4">
    <source>
        <dbReference type="Proteomes" id="UP000006251"/>
    </source>
</evidence>
<feature type="region of interest" description="Disordered" evidence="1">
    <location>
        <begin position="171"/>
        <end position="232"/>
    </location>
</feature>
<comment type="caution">
    <text evidence="3">The sequence shown here is derived from an EMBL/GenBank/DDBJ whole genome shotgun (WGS) entry which is preliminary data.</text>
</comment>
<proteinExistence type="predicted"/>
<dbReference type="EMBL" id="BAEQ01000016">
    <property type="protein sequence ID" value="GAC27827.1"/>
    <property type="molecule type" value="Genomic_DNA"/>
</dbReference>
<evidence type="ECO:0000313" key="3">
    <source>
        <dbReference type="EMBL" id="GAC27827.1"/>
    </source>
</evidence>
<name>K6ZBX3_9ALTE</name>
<evidence type="ECO:0000256" key="1">
    <source>
        <dbReference type="SAM" id="MobiDB-lite"/>
    </source>
</evidence>
<dbReference type="STRING" id="1121922.GCA_000428905_01471"/>
<gene>
    <name evidence="3" type="primary">gspB</name>
    <name evidence="3" type="ORF">GPAL_0948</name>
</gene>
<dbReference type="Pfam" id="PF16537">
    <property type="entry name" value="T2SSB"/>
    <property type="match status" value="1"/>
</dbReference>
<reference evidence="4" key="1">
    <citation type="journal article" date="2014" name="Environ. Microbiol.">
        <title>Comparative genomics of the marine bacterial genus Glaciecola reveals the high degree of genomic diversity and genomic characteristic for cold adaptation.</title>
        <authorList>
            <person name="Qin Q.L."/>
            <person name="Xie B.B."/>
            <person name="Yu Y."/>
            <person name="Shu Y.L."/>
            <person name="Rong J.C."/>
            <person name="Zhang Y.J."/>
            <person name="Zhao D.L."/>
            <person name="Chen X.L."/>
            <person name="Zhang X.Y."/>
            <person name="Chen B."/>
            <person name="Zhou B.C."/>
            <person name="Zhang Y.Z."/>
        </authorList>
    </citation>
    <scope>NUCLEOTIDE SEQUENCE [LARGE SCALE GENOMIC DNA]</scope>
    <source>
        <strain evidence="4">ACAM 615</strain>
    </source>
</reference>
<feature type="compositionally biased region" description="Polar residues" evidence="1">
    <location>
        <begin position="179"/>
        <end position="229"/>
    </location>
</feature>
<dbReference type="OrthoDB" id="5432325at2"/>
<sequence length="387" mass="42767">MLKLFKVAELQPGMLVSKVISQDGPVKIRKVGMIRSLEMIKGLTNMGVTEVEVDLSQSLGLLDTTLMDIEVEAEEVVAKLTPTQQLLQNERRSAKVNNEGSPQYHRSLFMPSMDTLPSSWDLYGKNMSLLLLLVVGGVCVGWNIASIPQWLTLYKDKDYVVIDYQPVNTLRKPRDASAGNDNGTATMNQQSSNTSNEEATVLKSNVDNDNAEGSSQIANSSRSEQTNELAEQEAEPIVLGYLPSGNNSQKILDSMNRKQAESALIDPNGTQTDPNVSAALLRKINKAIADLDNNADVAPANPLASRYDDLPRVDQLSVAIQTQIPTMAFSAHMYSSNRQERWVRVNGRRLVEGDFIAQDLQLVNIEPQKVILSFKNEVFTMNALSDW</sequence>
<feature type="domain" description="Type II secretion system protein GspB C-terminal" evidence="2">
    <location>
        <begin position="324"/>
        <end position="383"/>
    </location>
</feature>